<gene>
    <name evidence="2" type="ORF">DRF62_02250</name>
</gene>
<dbReference type="Gene3D" id="1.10.1750.10">
    <property type="match status" value="1"/>
</dbReference>
<keyword evidence="3" id="KW-1185">Reference proteome</keyword>
<dbReference type="GO" id="GO:0005524">
    <property type="term" value="F:ATP binding"/>
    <property type="evidence" value="ECO:0007669"/>
    <property type="project" value="InterPro"/>
</dbReference>
<dbReference type="GO" id="GO:0006275">
    <property type="term" value="P:regulation of DNA replication"/>
    <property type="evidence" value="ECO:0007669"/>
    <property type="project" value="InterPro"/>
</dbReference>
<dbReference type="InterPro" id="IPR013159">
    <property type="entry name" value="DnaA_C"/>
</dbReference>
<comment type="caution">
    <text evidence="2">The sequence shown here is derived from an EMBL/GenBank/DDBJ whole genome shotgun (WGS) entry which is preliminary data.</text>
</comment>
<evidence type="ECO:0000259" key="1">
    <source>
        <dbReference type="SMART" id="SM00760"/>
    </source>
</evidence>
<feature type="domain" description="Chromosomal replication initiator DnaA C-terminal" evidence="1">
    <location>
        <begin position="5"/>
        <end position="66"/>
    </location>
</feature>
<reference evidence="2 3" key="1">
    <citation type="journal article" date="2006" name="Int. J. Syst. Evol. Microbiol.">
        <title>Chryseobacterium piscium sp. nov., isolated from fish of the South Atlantic Ocean off South Africa.</title>
        <authorList>
            <person name="de Beer H."/>
            <person name="Hugo C.J."/>
            <person name="Jooste P.J."/>
            <person name="Vancanneyt M."/>
            <person name="Coenye T."/>
            <person name="Vandamme P."/>
        </authorList>
    </citation>
    <scope>NUCLEOTIDE SEQUENCE [LARGE SCALE GENOMIC DNA]</scope>
    <source>
        <strain evidence="2 3">CCUG 51923</strain>
    </source>
</reference>
<evidence type="ECO:0000313" key="3">
    <source>
        <dbReference type="Proteomes" id="UP000256512"/>
    </source>
</evidence>
<dbReference type="InterPro" id="IPR010921">
    <property type="entry name" value="Trp_repressor/repl_initiator"/>
</dbReference>
<name>A0A3D9BU00_9FLAO</name>
<dbReference type="AlphaFoldDB" id="A0A3D9BU00"/>
<proteinExistence type="predicted"/>
<protein>
    <recommendedName>
        <fullName evidence="1">Chromosomal replication initiator DnaA C-terminal domain-containing protein</fullName>
    </recommendedName>
</protein>
<evidence type="ECO:0000313" key="2">
    <source>
        <dbReference type="EMBL" id="REC56999.1"/>
    </source>
</evidence>
<dbReference type="GO" id="GO:0006270">
    <property type="term" value="P:DNA replication initiation"/>
    <property type="evidence" value="ECO:0007669"/>
    <property type="project" value="InterPro"/>
</dbReference>
<dbReference type="Proteomes" id="UP000256512">
    <property type="component" value="Unassembled WGS sequence"/>
</dbReference>
<dbReference type="SMART" id="SM00760">
    <property type="entry name" value="Bac_DnaA_C"/>
    <property type="match status" value="1"/>
</dbReference>
<sequence>MSKEVLLKVCKIVSDEVGVTPKVLRSQSRKQQLVFGRMIFVIICRNKFNIKTNDIADYFGLTIGSIYAYLKNCSIELKHNAVFRKDYESILERINKNKALTKGVKSNQRR</sequence>
<dbReference type="SUPFAM" id="SSF48295">
    <property type="entry name" value="TrpR-like"/>
    <property type="match status" value="1"/>
</dbReference>
<dbReference type="Pfam" id="PF08299">
    <property type="entry name" value="Bac_DnaA_C"/>
    <property type="match status" value="1"/>
</dbReference>
<dbReference type="RefSeq" id="WP_115948897.1">
    <property type="nucleotide sequence ID" value="NZ_QNVS01000003.1"/>
</dbReference>
<dbReference type="GO" id="GO:0043565">
    <property type="term" value="F:sequence-specific DNA binding"/>
    <property type="evidence" value="ECO:0007669"/>
    <property type="project" value="InterPro"/>
</dbReference>
<accession>A0A3D9BU00</accession>
<organism evidence="2 3">
    <name type="scientific">Chryseobacterium piscium</name>
    <dbReference type="NCBI Taxonomy" id="333702"/>
    <lineage>
        <taxon>Bacteria</taxon>
        <taxon>Pseudomonadati</taxon>
        <taxon>Bacteroidota</taxon>
        <taxon>Flavobacteriia</taxon>
        <taxon>Flavobacteriales</taxon>
        <taxon>Weeksellaceae</taxon>
        <taxon>Chryseobacterium group</taxon>
        <taxon>Chryseobacterium</taxon>
    </lineage>
</organism>
<dbReference type="EMBL" id="QNVS01000003">
    <property type="protein sequence ID" value="REC56999.1"/>
    <property type="molecule type" value="Genomic_DNA"/>
</dbReference>